<accession>E7G6Y0</accession>
<dbReference type="InterPro" id="IPR002178">
    <property type="entry name" value="PTS_EIIA_type-2_dom"/>
</dbReference>
<dbReference type="CDD" id="cd00211">
    <property type="entry name" value="PTS_IIA_fru"/>
    <property type="match status" value="1"/>
</dbReference>
<dbReference type="SUPFAM" id="SSF55804">
    <property type="entry name" value="Phoshotransferase/anion transport protein"/>
    <property type="match status" value="1"/>
</dbReference>
<evidence type="ECO:0000313" key="2">
    <source>
        <dbReference type="EMBL" id="EFW06286.1"/>
    </source>
</evidence>
<dbReference type="Pfam" id="PF00359">
    <property type="entry name" value="PTS_EIIA_2"/>
    <property type="match status" value="1"/>
</dbReference>
<dbReference type="AlphaFoldDB" id="E7G6Y0"/>
<name>E7G6Y0_9FIRM</name>
<dbReference type="GeneID" id="78229075"/>
<dbReference type="PANTHER" id="PTHR47738:SF3">
    <property type="entry name" value="PHOSPHOTRANSFERASE SYSTEM MANNITOL_FRUCTOSE-SPECIFIC IIA DOMAIN CONTAINING PROTEIN"/>
    <property type="match status" value="1"/>
</dbReference>
<gene>
    <name evidence="2" type="ORF">HMPREF9488_00518</name>
</gene>
<dbReference type="InterPro" id="IPR016152">
    <property type="entry name" value="PTrfase/Anion_transptr"/>
</dbReference>
<dbReference type="OrthoDB" id="370976at2"/>
<evidence type="ECO:0000259" key="1">
    <source>
        <dbReference type="PROSITE" id="PS51094"/>
    </source>
</evidence>
<comment type="caution">
    <text evidence="2">The sequence shown here is derived from an EMBL/GenBank/DDBJ whole genome shotgun (WGS) entry which is preliminary data.</text>
</comment>
<dbReference type="HOGENOM" id="CLU_072531_6_0_9"/>
<evidence type="ECO:0000313" key="3">
    <source>
        <dbReference type="Proteomes" id="UP000003157"/>
    </source>
</evidence>
<protein>
    <recommendedName>
        <fullName evidence="1">PTS EIIA type-2 domain-containing protein</fullName>
    </recommendedName>
</protein>
<dbReference type="PROSITE" id="PS51094">
    <property type="entry name" value="PTS_EIIA_TYPE_2"/>
    <property type="match status" value="1"/>
</dbReference>
<reference evidence="2 3" key="1">
    <citation type="submission" date="2010-12" db="EMBL/GenBank/DDBJ databases">
        <title>The Genome Sequence of Coprobacillus sp. strain 29_1.</title>
        <authorList>
            <consortium name="The Broad Institute Genome Sequencing Platform"/>
            <person name="Earl A."/>
            <person name="Ward D."/>
            <person name="Feldgarden M."/>
            <person name="Gevers D."/>
            <person name="Daigneault M."/>
            <person name="Sibley C.D."/>
            <person name="White A."/>
            <person name="Strauss J."/>
            <person name="Allen-Vercoe E."/>
            <person name="Young S.K."/>
            <person name="Zeng Q."/>
            <person name="Gargeya S."/>
            <person name="Fitzgerald M."/>
            <person name="Haas B."/>
            <person name="Abouelleil A."/>
            <person name="Alvarado L."/>
            <person name="Arachchi H.M."/>
            <person name="Berlin A."/>
            <person name="Brown A."/>
            <person name="Chapman S.B."/>
            <person name="Chen Z."/>
            <person name="Dunbar C."/>
            <person name="Freedman E."/>
            <person name="Gearin G."/>
            <person name="Gellesch M."/>
            <person name="Goldberg J."/>
            <person name="Griggs A."/>
            <person name="Gujja S."/>
            <person name="Heilman E."/>
            <person name="Heiman D."/>
            <person name="Howarth C."/>
            <person name="Larson L."/>
            <person name="Lui A."/>
            <person name="MacDonald P.J.P."/>
            <person name="Mehta T."/>
            <person name="Montmayeur A."/>
            <person name="Murphy C."/>
            <person name="Neiman D."/>
            <person name="Pearson M."/>
            <person name="Priest M."/>
            <person name="Roberts A."/>
            <person name="Saif S."/>
            <person name="Shea T."/>
            <person name="Shenoy N."/>
            <person name="Sisk P."/>
            <person name="Stolte C."/>
            <person name="Sykes S."/>
            <person name="White J."/>
            <person name="Yandava C."/>
            <person name="Nusbaum C."/>
            <person name="Birren B."/>
        </authorList>
    </citation>
    <scope>NUCLEOTIDE SEQUENCE [LARGE SCALE GENOMIC DNA]</scope>
    <source>
        <strain evidence="2 3">29_1</strain>
    </source>
</reference>
<dbReference type="EMBL" id="ADKX01000007">
    <property type="protein sequence ID" value="EFW06286.1"/>
    <property type="molecule type" value="Genomic_DNA"/>
</dbReference>
<dbReference type="InterPro" id="IPR051541">
    <property type="entry name" value="PTS_SugarTrans_NitroReg"/>
</dbReference>
<proteinExistence type="predicted"/>
<sequence length="155" mass="17491">MIWEELDKAIIFDEVDATDWKDVMMKVGGTLVQENYAKKSYIDALITRETEFPTGLDVNGIGVAIPHTDVTHVQKPGIAIAVLKNPVDFIQMGSDDDIVKVQLIFMLAVVDPSAHLEKLQRILAIIQDTDVLMKLLNVHEKQEIIEIIKKKEKEL</sequence>
<dbReference type="eggNOG" id="COG1762">
    <property type="taxonomic scope" value="Bacteria"/>
</dbReference>
<organism evidence="2 3">
    <name type="scientific">Coprobacillus cateniformis</name>
    <dbReference type="NCBI Taxonomy" id="100884"/>
    <lineage>
        <taxon>Bacteria</taxon>
        <taxon>Bacillati</taxon>
        <taxon>Bacillota</taxon>
        <taxon>Erysipelotrichia</taxon>
        <taxon>Erysipelotrichales</taxon>
        <taxon>Coprobacillaceae</taxon>
        <taxon>Coprobacillus</taxon>
    </lineage>
</organism>
<dbReference type="Gene3D" id="3.40.930.10">
    <property type="entry name" value="Mannitol-specific EII, Chain A"/>
    <property type="match status" value="1"/>
</dbReference>
<dbReference type="STRING" id="100884.GCA_000269565_01194"/>
<dbReference type="RefSeq" id="WP_008787634.1">
    <property type="nucleotide sequence ID" value="NZ_AKCB01000001.1"/>
</dbReference>
<keyword evidence="3" id="KW-1185">Reference proteome</keyword>
<feature type="domain" description="PTS EIIA type-2" evidence="1">
    <location>
        <begin position="4"/>
        <end position="151"/>
    </location>
</feature>
<dbReference type="PANTHER" id="PTHR47738">
    <property type="entry name" value="PTS SYSTEM FRUCTOSE-LIKE EIIA COMPONENT-RELATED"/>
    <property type="match status" value="1"/>
</dbReference>
<dbReference type="Proteomes" id="UP000003157">
    <property type="component" value="Unassembled WGS sequence"/>
</dbReference>